<keyword evidence="1 2" id="KW-0539">Nucleus</keyword>
<dbReference type="GO" id="GO:0005634">
    <property type="term" value="C:nucleus"/>
    <property type="evidence" value="ECO:0007669"/>
    <property type="project" value="UniProtKB-SubCell"/>
</dbReference>
<accession>A0A0L0DHC4</accession>
<proteinExistence type="inferred from homology"/>
<dbReference type="CDD" id="cd03760">
    <property type="entry name" value="proteasome_beta_type_4"/>
    <property type="match status" value="1"/>
</dbReference>
<dbReference type="PANTHER" id="PTHR32194">
    <property type="entry name" value="METALLOPROTEASE TLDD"/>
    <property type="match status" value="1"/>
</dbReference>
<dbReference type="InterPro" id="IPR001353">
    <property type="entry name" value="Proteasome_sua/b"/>
</dbReference>
<dbReference type="Gene3D" id="3.60.20.10">
    <property type="entry name" value="Glutamine Phosphoribosylpyrophosphate, subunit 1, domain 1"/>
    <property type="match status" value="1"/>
</dbReference>
<dbReference type="PROSITE" id="PS51476">
    <property type="entry name" value="PROTEASOME_BETA_2"/>
    <property type="match status" value="1"/>
</dbReference>
<dbReference type="eggNOG" id="KOG0185">
    <property type="taxonomic scope" value="Eukaryota"/>
</dbReference>
<name>A0A0L0DHC4_THETB</name>
<dbReference type="InterPro" id="IPR029055">
    <property type="entry name" value="Ntn_hydrolases_N"/>
</dbReference>
<organism evidence="3 4">
    <name type="scientific">Thecamonas trahens ATCC 50062</name>
    <dbReference type="NCBI Taxonomy" id="461836"/>
    <lineage>
        <taxon>Eukaryota</taxon>
        <taxon>Apusozoa</taxon>
        <taxon>Apusomonadida</taxon>
        <taxon>Apusomonadidae</taxon>
        <taxon>Thecamonas</taxon>
    </lineage>
</organism>
<dbReference type="PANTHER" id="PTHR32194:SF6">
    <property type="entry name" value="PROTEASOME SUBUNIT BETA"/>
    <property type="match status" value="1"/>
</dbReference>
<evidence type="ECO:0000256" key="2">
    <source>
        <dbReference type="PIRNR" id="PIRNR001213"/>
    </source>
</evidence>
<dbReference type="Proteomes" id="UP000054408">
    <property type="component" value="Unassembled WGS sequence"/>
</dbReference>
<comment type="subcellular location">
    <subcellularLocation>
        <location evidence="2">Cytoplasm</location>
    </subcellularLocation>
    <subcellularLocation>
        <location evidence="2">Nucleus</location>
    </subcellularLocation>
</comment>
<dbReference type="InterPro" id="IPR023333">
    <property type="entry name" value="Proteasome_suB-type"/>
</dbReference>
<dbReference type="OrthoDB" id="10248542at2759"/>
<dbReference type="InterPro" id="IPR016295">
    <property type="entry name" value="Proteasome_beta4"/>
</dbReference>
<keyword evidence="2" id="KW-0963">Cytoplasm</keyword>
<comment type="similarity">
    <text evidence="2">Belongs to the peptidase T1B family.</text>
</comment>
<evidence type="ECO:0000313" key="4">
    <source>
        <dbReference type="Proteomes" id="UP000054408"/>
    </source>
</evidence>
<dbReference type="Pfam" id="PF00227">
    <property type="entry name" value="Proteasome"/>
    <property type="match status" value="1"/>
</dbReference>
<dbReference type="GeneID" id="25566352"/>
<keyword evidence="4" id="KW-1185">Reference proteome</keyword>
<keyword evidence="2" id="KW-0647">Proteasome</keyword>
<comment type="function">
    <text evidence="2">Non-catalytic component of the proteasome.</text>
</comment>
<evidence type="ECO:0000256" key="1">
    <source>
        <dbReference type="ARBA" id="ARBA00023242"/>
    </source>
</evidence>
<protein>
    <recommendedName>
        <fullName evidence="2">Proteasome subunit beta</fullName>
    </recommendedName>
</protein>
<dbReference type="EMBL" id="GL349468">
    <property type="protein sequence ID" value="KNC51536.1"/>
    <property type="molecule type" value="Genomic_DNA"/>
</dbReference>
<dbReference type="RefSeq" id="XP_013755938.1">
    <property type="nucleotide sequence ID" value="XM_013900484.1"/>
</dbReference>
<evidence type="ECO:0000313" key="3">
    <source>
        <dbReference type="EMBL" id="KNC51536.1"/>
    </source>
</evidence>
<dbReference type="OMA" id="QPIMRRY"/>
<reference evidence="3 4" key="1">
    <citation type="submission" date="2010-05" db="EMBL/GenBank/DDBJ databases">
        <title>The Genome Sequence of Thecamonas trahens ATCC 50062.</title>
        <authorList>
            <consortium name="The Broad Institute Genome Sequencing Platform"/>
            <person name="Russ C."/>
            <person name="Cuomo C."/>
            <person name="Shea T."/>
            <person name="Young S.K."/>
            <person name="Zeng Q."/>
            <person name="Koehrsen M."/>
            <person name="Haas B."/>
            <person name="Borodovsky M."/>
            <person name="Guigo R."/>
            <person name="Alvarado L."/>
            <person name="Berlin A."/>
            <person name="Bochicchio J."/>
            <person name="Borenstein D."/>
            <person name="Chapman S."/>
            <person name="Chen Z."/>
            <person name="Freedman E."/>
            <person name="Gellesch M."/>
            <person name="Goldberg J."/>
            <person name="Griggs A."/>
            <person name="Gujja S."/>
            <person name="Heilman E."/>
            <person name="Heiman D."/>
            <person name="Hepburn T."/>
            <person name="Howarth C."/>
            <person name="Jen D."/>
            <person name="Larson L."/>
            <person name="Mehta T."/>
            <person name="Park D."/>
            <person name="Pearson M."/>
            <person name="Roberts A."/>
            <person name="Saif S."/>
            <person name="Shenoy N."/>
            <person name="Sisk P."/>
            <person name="Stolte C."/>
            <person name="Sykes S."/>
            <person name="Thomson T."/>
            <person name="Walk T."/>
            <person name="White J."/>
            <person name="Yandava C."/>
            <person name="Burger G."/>
            <person name="Gray M.W."/>
            <person name="Holland P.W.H."/>
            <person name="King N."/>
            <person name="Lang F.B.F."/>
            <person name="Roger A.J."/>
            <person name="Ruiz-Trillo I."/>
            <person name="Lander E."/>
            <person name="Nusbaum C."/>
        </authorList>
    </citation>
    <scope>NUCLEOTIDE SEQUENCE [LARGE SCALE GENOMIC DNA]</scope>
    <source>
        <strain evidence="3 4">ATCC 50062</strain>
    </source>
</reference>
<dbReference type="GO" id="GO:0005737">
    <property type="term" value="C:cytoplasm"/>
    <property type="evidence" value="ECO:0007669"/>
    <property type="project" value="UniProtKB-SubCell"/>
</dbReference>
<gene>
    <name evidence="3" type="ORF">AMSG_07435</name>
</gene>
<dbReference type="SUPFAM" id="SSF56235">
    <property type="entry name" value="N-terminal nucleophile aminohydrolases (Ntn hydrolases)"/>
    <property type="match status" value="1"/>
</dbReference>
<dbReference type="AlphaFoldDB" id="A0A0L0DHC4"/>
<dbReference type="GO" id="GO:0051603">
    <property type="term" value="P:proteolysis involved in protein catabolic process"/>
    <property type="evidence" value="ECO:0007669"/>
    <property type="project" value="InterPro"/>
</dbReference>
<dbReference type="PIRSF" id="PIRSF001213">
    <property type="entry name" value="Psome_endopept_beta"/>
    <property type="match status" value="1"/>
</dbReference>
<dbReference type="GO" id="GO:0019774">
    <property type="term" value="C:proteasome core complex, beta-subunit complex"/>
    <property type="evidence" value="ECO:0007669"/>
    <property type="project" value="UniProtKB-UniRule"/>
</dbReference>
<dbReference type="STRING" id="461836.A0A0L0DHC4"/>
<sequence>MQRTQQPIVTGTSVLGIKFDGGVMVAADTLGSYGSLARFRDLRRVRQAGEYTLLGGSGDYMDFEAMLEYVDELLLEDTTLDAPPSYTPRELHQYLARIYYNKRSEFDPLWNQLVVGGVRDGDVFLGYVDLQGTHYEDETVATGYGSYIARPLLREAYRDDLTEAEARKVLEDAMRVLFYRDARTINRIQIGVATEAGGIDISEPFELETDWTVGIRKH</sequence>